<evidence type="ECO:0000313" key="7">
    <source>
        <dbReference type="Proteomes" id="UP001595755"/>
    </source>
</evidence>
<dbReference type="GO" id="GO:0016491">
    <property type="term" value="F:oxidoreductase activity"/>
    <property type="evidence" value="ECO:0007669"/>
    <property type="project" value="UniProtKB-KW"/>
</dbReference>
<dbReference type="InterPro" id="IPR006139">
    <property type="entry name" value="D-isomer_2_OHA_DH_cat_dom"/>
</dbReference>
<evidence type="ECO:0000259" key="4">
    <source>
        <dbReference type="Pfam" id="PF00389"/>
    </source>
</evidence>
<evidence type="ECO:0000256" key="3">
    <source>
        <dbReference type="RuleBase" id="RU003719"/>
    </source>
</evidence>
<protein>
    <submittedName>
        <fullName evidence="6">2-hydroxyacid dehydrogenase</fullName>
        <ecNumber evidence="6">1.1.1.-</ecNumber>
    </submittedName>
</protein>
<dbReference type="Gene3D" id="3.40.50.720">
    <property type="entry name" value="NAD(P)-binding Rossmann-like Domain"/>
    <property type="match status" value="2"/>
</dbReference>
<reference evidence="7" key="1">
    <citation type="journal article" date="2019" name="Int. J. Syst. Evol. Microbiol.">
        <title>The Global Catalogue of Microorganisms (GCM) 10K type strain sequencing project: providing services to taxonomists for standard genome sequencing and annotation.</title>
        <authorList>
            <consortium name="The Broad Institute Genomics Platform"/>
            <consortium name="The Broad Institute Genome Sequencing Center for Infectious Disease"/>
            <person name="Wu L."/>
            <person name="Ma J."/>
        </authorList>
    </citation>
    <scope>NUCLEOTIDE SEQUENCE [LARGE SCALE GENOMIC DNA]</scope>
    <source>
        <strain evidence="7">CGMCC 4.1641</strain>
    </source>
</reference>
<accession>A0ABV8SHV4</accession>
<dbReference type="RefSeq" id="WP_204606022.1">
    <property type="nucleotide sequence ID" value="NZ_JBHSED010000067.1"/>
</dbReference>
<sequence>MAMPKVLVLKPLPEEAKRIIRERCELIEPQANPVSREKLLEGIWEVEGLLTNDVRIDSELLNAASKLRIVSNQSVGYDNFDLGAMRERGVIGTHTPFVLDDTVADLVFALMLAAARRVPELDAQVKQGKWGEPGCGGEAHYGMDVHHATIGIVGMGRIGEAVARRASLGFGMNVLYSGRSRKPVAEQAFGAQFRTLEQLLEQADFVVVLAPFTPETANMIRAEHFGRMKPSAVFINASRGQLVDEEALEAALRNRQIFAAGLDVYQREPVKAGHPLLSLPNVVTLPHIGSATAKTRYEMAMTAANNLVGGLLNDRPIHIVPELRHLRGGGLE</sequence>
<dbReference type="PROSITE" id="PS00671">
    <property type="entry name" value="D_2_HYDROXYACID_DH_3"/>
    <property type="match status" value="1"/>
</dbReference>
<name>A0ABV8SHV4_9BACL</name>
<dbReference type="Pfam" id="PF00389">
    <property type="entry name" value="2-Hacid_dh"/>
    <property type="match status" value="1"/>
</dbReference>
<organism evidence="6 7">
    <name type="scientific">Cohnella boryungensis</name>
    <dbReference type="NCBI Taxonomy" id="768479"/>
    <lineage>
        <taxon>Bacteria</taxon>
        <taxon>Bacillati</taxon>
        <taxon>Bacillota</taxon>
        <taxon>Bacilli</taxon>
        <taxon>Bacillales</taxon>
        <taxon>Paenibacillaceae</taxon>
        <taxon>Cohnella</taxon>
    </lineage>
</organism>
<feature type="domain" description="D-isomer specific 2-hydroxyacid dehydrogenase catalytic" evidence="4">
    <location>
        <begin position="6"/>
        <end position="320"/>
    </location>
</feature>
<comment type="caution">
    <text evidence="6">The sequence shown here is derived from an EMBL/GenBank/DDBJ whole genome shotgun (WGS) entry which is preliminary data.</text>
</comment>
<feature type="domain" description="D-isomer specific 2-hydroxyacid dehydrogenase NAD-binding" evidence="5">
    <location>
        <begin position="108"/>
        <end position="289"/>
    </location>
</feature>
<dbReference type="InterPro" id="IPR006140">
    <property type="entry name" value="D-isomer_DH_NAD-bd"/>
</dbReference>
<evidence type="ECO:0000256" key="1">
    <source>
        <dbReference type="ARBA" id="ARBA00005854"/>
    </source>
</evidence>
<dbReference type="PANTHER" id="PTHR10996">
    <property type="entry name" value="2-HYDROXYACID DEHYDROGENASE-RELATED"/>
    <property type="match status" value="1"/>
</dbReference>
<dbReference type="PANTHER" id="PTHR10996:SF283">
    <property type="entry name" value="GLYOXYLATE_HYDROXYPYRUVATE REDUCTASE B"/>
    <property type="match status" value="1"/>
</dbReference>
<evidence type="ECO:0000259" key="5">
    <source>
        <dbReference type="Pfam" id="PF02826"/>
    </source>
</evidence>
<dbReference type="SUPFAM" id="SSF51735">
    <property type="entry name" value="NAD(P)-binding Rossmann-fold domains"/>
    <property type="match status" value="1"/>
</dbReference>
<dbReference type="Pfam" id="PF02826">
    <property type="entry name" value="2-Hacid_dh_C"/>
    <property type="match status" value="1"/>
</dbReference>
<gene>
    <name evidence="6" type="ORF">ACFO1S_25855</name>
</gene>
<proteinExistence type="inferred from homology"/>
<dbReference type="EC" id="1.1.1.-" evidence="6"/>
<dbReference type="EMBL" id="JBHSED010000067">
    <property type="protein sequence ID" value="MFC4306850.1"/>
    <property type="molecule type" value="Genomic_DNA"/>
</dbReference>
<dbReference type="CDD" id="cd05301">
    <property type="entry name" value="GDH"/>
    <property type="match status" value="1"/>
</dbReference>
<dbReference type="SUPFAM" id="SSF52283">
    <property type="entry name" value="Formate/glycerate dehydrogenase catalytic domain-like"/>
    <property type="match status" value="1"/>
</dbReference>
<dbReference type="InterPro" id="IPR050223">
    <property type="entry name" value="D-isomer_2-hydroxyacid_DH"/>
</dbReference>
<keyword evidence="7" id="KW-1185">Reference proteome</keyword>
<evidence type="ECO:0000313" key="6">
    <source>
        <dbReference type="EMBL" id="MFC4306850.1"/>
    </source>
</evidence>
<dbReference type="InterPro" id="IPR029753">
    <property type="entry name" value="D-isomer_DH_CS"/>
</dbReference>
<comment type="similarity">
    <text evidence="1 3">Belongs to the D-isomer specific 2-hydroxyacid dehydrogenase family.</text>
</comment>
<dbReference type="Proteomes" id="UP001595755">
    <property type="component" value="Unassembled WGS sequence"/>
</dbReference>
<keyword evidence="2 3" id="KW-0560">Oxidoreductase</keyword>
<dbReference type="InterPro" id="IPR036291">
    <property type="entry name" value="NAD(P)-bd_dom_sf"/>
</dbReference>
<evidence type="ECO:0000256" key="2">
    <source>
        <dbReference type="ARBA" id="ARBA00023002"/>
    </source>
</evidence>